<feature type="domain" description="Nitroreductase" evidence="3">
    <location>
        <begin position="74"/>
        <end position="158"/>
    </location>
</feature>
<gene>
    <name evidence="4" type="ORF">SAMN04488069_109145</name>
</gene>
<dbReference type="EMBL" id="FNOV01000009">
    <property type="protein sequence ID" value="SDY51853.1"/>
    <property type="molecule type" value="Genomic_DNA"/>
</dbReference>
<proteinExistence type="inferred from homology"/>
<dbReference type="InterPro" id="IPR000415">
    <property type="entry name" value="Nitroreductase-like"/>
</dbReference>
<dbReference type="AlphaFoldDB" id="A0A1H3KIA3"/>
<evidence type="ECO:0000259" key="3">
    <source>
        <dbReference type="Pfam" id="PF00881"/>
    </source>
</evidence>
<name>A0A1H3KIA3_9BACT</name>
<organism evidence="4 5">
    <name type="scientific">Hymenobacter psychrophilus</name>
    <dbReference type="NCBI Taxonomy" id="651662"/>
    <lineage>
        <taxon>Bacteria</taxon>
        <taxon>Pseudomonadati</taxon>
        <taxon>Bacteroidota</taxon>
        <taxon>Cytophagia</taxon>
        <taxon>Cytophagales</taxon>
        <taxon>Hymenobacteraceae</taxon>
        <taxon>Hymenobacter</taxon>
    </lineage>
</organism>
<dbReference type="PANTHER" id="PTHR43673">
    <property type="entry name" value="NAD(P)H NITROREDUCTASE YDGI-RELATED"/>
    <property type="match status" value="1"/>
</dbReference>
<dbReference type="Gene3D" id="3.40.109.10">
    <property type="entry name" value="NADH Oxidase"/>
    <property type="match status" value="1"/>
</dbReference>
<dbReference type="RefSeq" id="WP_092741340.1">
    <property type="nucleotide sequence ID" value="NZ_FNOV01000009.1"/>
</dbReference>
<evidence type="ECO:0000313" key="4">
    <source>
        <dbReference type="EMBL" id="SDY51853.1"/>
    </source>
</evidence>
<dbReference type="Proteomes" id="UP000199249">
    <property type="component" value="Unassembled WGS sequence"/>
</dbReference>
<dbReference type="PANTHER" id="PTHR43673:SF10">
    <property type="entry name" value="NADH DEHYDROGENASE_NAD(P)H NITROREDUCTASE XCC3605-RELATED"/>
    <property type="match status" value="1"/>
</dbReference>
<feature type="domain" description="Nitroreductase" evidence="3">
    <location>
        <begin position="15"/>
        <end position="63"/>
    </location>
</feature>
<keyword evidence="5" id="KW-1185">Reference proteome</keyword>
<evidence type="ECO:0000256" key="2">
    <source>
        <dbReference type="ARBA" id="ARBA00023002"/>
    </source>
</evidence>
<dbReference type="OrthoDB" id="9809288at2"/>
<accession>A0A1H3KIA3</accession>
<keyword evidence="2" id="KW-0560">Oxidoreductase</keyword>
<evidence type="ECO:0000256" key="1">
    <source>
        <dbReference type="ARBA" id="ARBA00007118"/>
    </source>
</evidence>
<dbReference type="InterPro" id="IPR029479">
    <property type="entry name" value="Nitroreductase"/>
</dbReference>
<reference evidence="5" key="1">
    <citation type="submission" date="2016-10" db="EMBL/GenBank/DDBJ databases">
        <authorList>
            <person name="Varghese N."/>
            <person name="Submissions S."/>
        </authorList>
    </citation>
    <scope>NUCLEOTIDE SEQUENCE [LARGE SCALE GENOMIC DNA]</scope>
    <source>
        <strain evidence="5">CGMCC 1.8975</strain>
    </source>
</reference>
<dbReference type="Pfam" id="PF00881">
    <property type="entry name" value="Nitroreductase"/>
    <property type="match status" value="2"/>
</dbReference>
<evidence type="ECO:0000313" key="5">
    <source>
        <dbReference type="Proteomes" id="UP000199249"/>
    </source>
</evidence>
<dbReference type="SUPFAM" id="SSF55469">
    <property type="entry name" value="FMN-dependent nitroreductase-like"/>
    <property type="match status" value="1"/>
</dbReference>
<sequence length="193" mass="21302">MSRTATTTFPVLDVIRQRWSPRAFADQPVPEQALQQLFEAAAWAPSAMNEQPWRYLYAHRADEAAFRQLFDCLLPGNQPWARHAPVLVLALAKTTFSNDTPNAAALHDLGMANSHLILEATALGLHGHFMGGFDADKAREAFGLPANLQPVVIMALGYLGRAEQLDEPFLSREQAPRQRRSVAAFAFPGQLPS</sequence>
<dbReference type="CDD" id="cd02138">
    <property type="entry name" value="TdsD-like"/>
    <property type="match status" value="1"/>
</dbReference>
<comment type="similarity">
    <text evidence="1">Belongs to the nitroreductase family.</text>
</comment>
<dbReference type="GO" id="GO:0016491">
    <property type="term" value="F:oxidoreductase activity"/>
    <property type="evidence" value="ECO:0007669"/>
    <property type="project" value="UniProtKB-KW"/>
</dbReference>
<dbReference type="STRING" id="651662.SAMN04488069_109145"/>
<protein>
    <submittedName>
        <fullName evidence="4">Nitroreductase</fullName>
    </submittedName>
</protein>